<organism evidence="10 11">
    <name type="scientific">Aggregatibacter actinomycetemcomitans serotype e str. SC1083</name>
    <dbReference type="NCBI Taxonomy" id="907488"/>
    <lineage>
        <taxon>Bacteria</taxon>
        <taxon>Pseudomonadati</taxon>
        <taxon>Pseudomonadota</taxon>
        <taxon>Gammaproteobacteria</taxon>
        <taxon>Pasteurellales</taxon>
        <taxon>Pasteurellaceae</taxon>
        <taxon>Aggregatibacter</taxon>
    </lineage>
</organism>
<feature type="transmembrane region" description="Helical" evidence="9">
    <location>
        <begin position="123"/>
        <end position="139"/>
    </location>
</feature>
<dbReference type="GO" id="GO:0022900">
    <property type="term" value="P:electron transport chain"/>
    <property type="evidence" value="ECO:0007669"/>
    <property type="project" value="UniProtKB-UniRule"/>
</dbReference>
<protein>
    <recommendedName>
        <fullName evidence="9">Ion-translocating oxidoreductase complex subunit E</fullName>
        <ecNumber evidence="9">7.-.-.-</ecNumber>
    </recommendedName>
    <alternativeName>
        <fullName evidence="9">Rnf electron transport complex subunit E</fullName>
    </alternativeName>
</protein>
<evidence type="ECO:0000256" key="5">
    <source>
        <dbReference type="ARBA" id="ARBA00022967"/>
    </source>
</evidence>
<comment type="subcellular location">
    <subcellularLocation>
        <location evidence="9">Cell inner membrane</location>
        <topology evidence="9">Multi-pass membrane protein</topology>
    </subcellularLocation>
    <subcellularLocation>
        <location evidence="1">Endomembrane system</location>
        <topology evidence="1">Multi-pass membrane protein</topology>
    </subcellularLocation>
</comment>
<evidence type="ECO:0000256" key="4">
    <source>
        <dbReference type="ARBA" id="ARBA00022692"/>
    </source>
</evidence>
<feature type="transmembrane region" description="Helical" evidence="9">
    <location>
        <begin position="179"/>
        <end position="200"/>
    </location>
</feature>
<evidence type="ECO:0000256" key="3">
    <source>
        <dbReference type="ARBA" id="ARBA00022519"/>
    </source>
</evidence>
<sequence length="262" mass="28614">MMDKLDETQELQQTEAKSAVDKKQRFLNVGSANGPKGVNKRTSELMNNISNEKSIWKTIFIQGIWTNNSTVVQLLGLCPLLAVSNSVTNALGLGLATMLVLTCTNTVVSVFRKHIPNEIRIPIYVMIIATTVTVVQLLMNAYTYALYQSLGIFIPLIVTNCIVIGRAEAFASKNSISHSAFDGFSMGLGMLFSLVALGGMREIIGNGTLFDGIENLLGDWAKFMRIEFFHNDSNLLLAILPPGAFIGLALLLALKNVIDTKK</sequence>
<dbReference type="GO" id="GO:0005886">
    <property type="term" value="C:plasma membrane"/>
    <property type="evidence" value="ECO:0007669"/>
    <property type="project" value="UniProtKB-SubCell"/>
</dbReference>
<dbReference type="EC" id="7.-.-.-" evidence="9"/>
<evidence type="ECO:0000313" key="11">
    <source>
        <dbReference type="Proteomes" id="UP000005508"/>
    </source>
</evidence>
<keyword evidence="7 9" id="KW-1133">Transmembrane helix</keyword>
<keyword evidence="6 9" id="KW-0249">Electron transport</keyword>
<keyword evidence="9" id="KW-1003">Cell membrane</keyword>
<evidence type="ECO:0000256" key="8">
    <source>
        <dbReference type="ARBA" id="ARBA00023136"/>
    </source>
</evidence>
<comment type="caution">
    <text evidence="10">The sequence shown here is derived from an EMBL/GenBank/DDBJ whole genome shotgun (WGS) entry which is preliminary data.</text>
</comment>
<keyword evidence="5 9" id="KW-1278">Translocase</keyword>
<reference evidence="10 11" key="1">
    <citation type="submission" date="2010-10" db="EMBL/GenBank/DDBJ databases">
        <authorList>
            <person name="Chen C."/>
            <person name="Kittichotirat W."/>
            <person name="Asikainen S."/>
            <person name="Bumgarner R."/>
        </authorList>
    </citation>
    <scope>NUCLEOTIDE SEQUENCE [LARGE SCALE GENOMIC DNA]</scope>
    <source>
        <strain evidence="10 11">SC1083</strain>
    </source>
</reference>
<dbReference type="NCBIfam" id="TIGR01948">
    <property type="entry name" value="rnfE"/>
    <property type="match status" value="1"/>
</dbReference>
<dbReference type="AlphaFoldDB" id="G4A875"/>
<comment type="function">
    <text evidence="9">Part of a membrane-bound complex that couples electron transfer with translocation of ions across the membrane.</text>
</comment>
<accession>G4A875</accession>
<dbReference type="Pfam" id="PF02508">
    <property type="entry name" value="Rnf-Nqr"/>
    <property type="match status" value="1"/>
</dbReference>
<dbReference type="PATRIC" id="fig|907488.3.peg.1009"/>
<dbReference type="Proteomes" id="UP000005508">
    <property type="component" value="Unassembled WGS sequence"/>
</dbReference>
<dbReference type="EMBL" id="AEJM01000017">
    <property type="protein sequence ID" value="EGY34041.1"/>
    <property type="molecule type" value="Genomic_DNA"/>
</dbReference>
<gene>
    <name evidence="9" type="primary">rnfE</name>
    <name evidence="10" type="ORF">SC1083_1022</name>
</gene>
<comment type="subunit">
    <text evidence="9">The complex is composed of six subunits: RnfA, RnfB, RnfC, RnfD, RnfE and RnfG.</text>
</comment>
<evidence type="ECO:0000256" key="7">
    <source>
        <dbReference type="ARBA" id="ARBA00022989"/>
    </source>
</evidence>
<dbReference type="InterPro" id="IPR010968">
    <property type="entry name" value="RnfE"/>
</dbReference>
<dbReference type="GO" id="GO:0012505">
    <property type="term" value="C:endomembrane system"/>
    <property type="evidence" value="ECO:0007669"/>
    <property type="project" value="UniProtKB-SubCell"/>
</dbReference>
<evidence type="ECO:0000256" key="6">
    <source>
        <dbReference type="ARBA" id="ARBA00022982"/>
    </source>
</evidence>
<feature type="transmembrane region" description="Helical" evidence="9">
    <location>
        <begin position="145"/>
        <end position="167"/>
    </location>
</feature>
<keyword evidence="8 9" id="KW-0472">Membrane</keyword>
<dbReference type="PANTHER" id="PTHR30586">
    <property type="entry name" value="ELECTRON TRANSPORT COMPLEX PROTEIN RNFE"/>
    <property type="match status" value="1"/>
</dbReference>
<proteinExistence type="inferred from homology"/>
<feature type="transmembrane region" description="Helical" evidence="9">
    <location>
        <begin position="90"/>
        <end position="111"/>
    </location>
</feature>
<keyword evidence="3 9" id="KW-0997">Cell inner membrane</keyword>
<keyword evidence="4 9" id="KW-0812">Transmembrane</keyword>
<evidence type="ECO:0000256" key="9">
    <source>
        <dbReference type="HAMAP-Rule" id="MF_00478"/>
    </source>
</evidence>
<evidence type="ECO:0000256" key="2">
    <source>
        <dbReference type="ARBA" id="ARBA00022448"/>
    </source>
</evidence>
<comment type="similarity">
    <text evidence="9">Belongs to the NqrDE/RnfAE family.</text>
</comment>
<dbReference type="InterPro" id="IPR003667">
    <property type="entry name" value="NqrDE/RnfAE"/>
</dbReference>
<dbReference type="NCBIfam" id="NF009070">
    <property type="entry name" value="PRK12405.1"/>
    <property type="match status" value="1"/>
</dbReference>
<name>G4A875_AGGAC</name>
<keyword evidence="2 9" id="KW-0813">Transport</keyword>
<evidence type="ECO:0000256" key="1">
    <source>
        <dbReference type="ARBA" id="ARBA00004127"/>
    </source>
</evidence>
<feature type="transmembrane region" description="Helical" evidence="9">
    <location>
        <begin position="235"/>
        <end position="254"/>
    </location>
</feature>
<dbReference type="PANTHER" id="PTHR30586:SF0">
    <property type="entry name" value="ION-TRANSLOCATING OXIDOREDUCTASE COMPLEX SUBUNIT E"/>
    <property type="match status" value="1"/>
</dbReference>
<evidence type="ECO:0000313" key="10">
    <source>
        <dbReference type="EMBL" id="EGY34041.1"/>
    </source>
</evidence>
<dbReference type="HAMAP" id="MF_00478">
    <property type="entry name" value="RsxE_RnfE"/>
    <property type="match status" value="1"/>
</dbReference>